<keyword evidence="2" id="KW-1185">Reference proteome</keyword>
<dbReference type="InterPro" id="IPR032675">
    <property type="entry name" value="LRR_dom_sf"/>
</dbReference>
<evidence type="ECO:0000313" key="2">
    <source>
        <dbReference type="Proteomes" id="UP001215151"/>
    </source>
</evidence>
<gene>
    <name evidence="1" type="ORF">ONZ51_g5744</name>
</gene>
<organism evidence="1 2">
    <name type="scientific">Trametes cubensis</name>
    <dbReference type="NCBI Taxonomy" id="1111947"/>
    <lineage>
        <taxon>Eukaryota</taxon>
        <taxon>Fungi</taxon>
        <taxon>Dikarya</taxon>
        <taxon>Basidiomycota</taxon>
        <taxon>Agaricomycotina</taxon>
        <taxon>Agaricomycetes</taxon>
        <taxon>Polyporales</taxon>
        <taxon>Polyporaceae</taxon>
        <taxon>Trametes</taxon>
    </lineage>
</organism>
<name>A0AAD7XDB5_9APHY</name>
<proteinExistence type="predicted"/>
<dbReference type="Gene3D" id="3.80.10.10">
    <property type="entry name" value="Ribonuclease Inhibitor"/>
    <property type="match status" value="1"/>
</dbReference>
<sequence length="388" mass="42400">MLRKLFGKRDLPVLEVLQCSVARNRYGKIDLKLSSQRCPHIQNLSLGNIHLPLETYSILCNLRELSLTKCSTDLTFDQFLAALASCPCLEDIYLSGFLKDILLRRGSSSTPFAPRKVPIVLAHLHDIHITDDPPSAILALLQALHLPSKIRAILSGRIEWDDDIEMAGGLTSFLPSHPLRLAALPVLACSAITRATVDVFGKFEISAGAIPYDISPDLEFALYSPGRTDLDHLLPLAFRNLIDILSAAPLQKLTVIGEQDALSVADWIDALTAFPLLESISTISGSSVSSLWVALKWGLGDTAAAADAPMLCPNLSYVDHQGCVLATHALYGDILDSLRERRARGASLATLVLSPFHETWEIYDAMNTTYRPQLQALVGEVHFGGNRC</sequence>
<evidence type="ECO:0008006" key="3">
    <source>
        <dbReference type="Google" id="ProtNLM"/>
    </source>
</evidence>
<comment type="caution">
    <text evidence="1">The sequence shown here is derived from an EMBL/GenBank/DDBJ whole genome shotgun (WGS) entry which is preliminary data.</text>
</comment>
<protein>
    <recommendedName>
        <fullName evidence="3">F-box protein</fullName>
    </recommendedName>
</protein>
<accession>A0AAD7XDB5</accession>
<dbReference type="AlphaFoldDB" id="A0AAD7XDB5"/>
<dbReference type="Proteomes" id="UP001215151">
    <property type="component" value="Unassembled WGS sequence"/>
</dbReference>
<evidence type="ECO:0000313" key="1">
    <source>
        <dbReference type="EMBL" id="KAJ8481822.1"/>
    </source>
</evidence>
<dbReference type="EMBL" id="JAPEVG010000128">
    <property type="protein sequence ID" value="KAJ8481822.1"/>
    <property type="molecule type" value="Genomic_DNA"/>
</dbReference>
<dbReference type="SUPFAM" id="SSF52047">
    <property type="entry name" value="RNI-like"/>
    <property type="match status" value="1"/>
</dbReference>
<reference evidence="1" key="1">
    <citation type="submission" date="2022-11" db="EMBL/GenBank/DDBJ databases">
        <title>Genome Sequence of Cubamyces cubensis.</title>
        <authorList>
            <person name="Buettner E."/>
        </authorList>
    </citation>
    <scope>NUCLEOTIDE SEQUENCE</scope>
    <source>
        <strain evidence="1">MPL-01</strain>
    </source>
</reference>